<reference evidence="1 2" key="1">
    <citation type="journal article" date="2004" name="Nucleic Acids Res.">
        <title>Thermoadaptation trait revealed by the genome sequence of thermophilic Geobacillus kaustophilus.</title>
        <authorList>
            <person name="Takami H."/>
            <person name="Takaki Y."/>
            <person name="Chee G.J."/>
            <person name="Nishi S."/>
            <person name="Shimamura S."/>
            <person name="Suzuki H."/>
            <person name="Matsui S."/>
            <person name="Uchiyama I."/>
        </authorList>
    </citation>
    <scope>NUCLEOTIDE SEQUENCE [LARGE SCALE GENOMIC DNA]</scope>
    <source>
        <strain evidence="1 2">HTA426</strain>
    </source>
</reference>
<proteinExistence type="predicted"/>
<dbReference type="KEGG" id="gka:GK2055"/>
<evidence type="ECO:0000313" key="2">
    <source>
        <dbReference type="Proteomes" id="UP000001172"/>
    </source>
</evidence>
<protein>
    <submittedName>
        <fullName evidence="1">Uncharacterized protein</fullName>
    </submittedName>
</protein>
<dbReference type="AlphaFoldDB" id="Q5KY96"/>
<sequence>MRECNTVIAVFPIAGFADAAKAVRRWGAGSACPHLAFSLTSLIGKGVDVSDGRTHVFGSHQRGLFRVRGSDVGSRSGSGGKTNDPAFLFFFGQKCLFVLAGQALLLL</sequence>
<dbReference type="STRING" id="235909.GK2055"/>
<gene>
    <name evidence="1" type="ordered locus">GK2055</name>
</gene>
<dbReference type="HOGENOM" id="CLU_2206267_0_0_9"/>
<organism evidence="1 2">
    <name type="scientific">Geobacillus kaustophilus (strain HTA426)</name>
    <dbReference type="NCBI Taxonomy" id="235909"/>
    <lineage>
        <taxon>Bacteria</taxon>
        <taxon>Bacillati</taxon>
        <taxon>Bacillota</taxon>
        <taxon>Bacilli</taxon>
        <taxon>Bacillales</taxon>
        <taxon>Anoxybacillaceae</taxon>
        <taxon>Geobacillus</taxon>
        <taxon>Geobacillus thermoleovorans group</taxon>
    </lineage>
</organism>
<dbReference type="EMBL" id="BA000043">
    <property type="protein sequence ID" value="BAD76340.1"/>
    <property type="molecule type" value="Genomic_DNA"/>
</dbReference>
<dbReference type="Proteomes" id="UP000001172">
    <property type="component" value="Chromosome"/>
</dbReference>
<evidence type="ECO:0000313" key="1">
    <source>
        <dbReference type="EMBL" id="BAD76340.1"/>
    </source>
</evidence>
<name>Q5KY96_GEOKA</name>
<accession>Q5KY96</accession>
<keyword evidence="2" id="KW-1185">Reference proteome</keyword>